<comment type="similarity">
    <text evidence="2">Belongs to the MscS (TC 1.A.23) family.</text>
</comment>
<evidence type="ECO:0000256" key="2">
    <source>
        <dbReference type="ARBA" id="ARBA00008017"/>
    </source>
</evidence>
<feature type="chain" id="PRO_5030978853" evidence="9">
    <location>
        <begin position="27"/>
        <end position="764"/>
    </location>
</feature>
<dbReference type="SUPFAM" id="SSF82689">
    <property type="entry name" value="Mechanosensitive channel protein MscS (YggB), C-terminal domain"/>
    <property type="match status" value="1"/>
</dbReference>
<feature type="transmembrane region" description="Helical" evidence="8">
    <location>
        <begin position="186"/>
        <end position="207"/>
    </location>
</feature>
<reference evidence="13" key="4">
    <citation type="submission" date="2023-01" db="EMBL/GenBank/DDBJ databases">
        <title>Draft genome sequence of Methylobacterium brachythecii strain NBRC 107710.</title>
        <authorList>
            <person name="Sun Q."/>
            <person name="Mori K."/>
        </authorList>
    </citation>
    <scope>NUCLEOTIDE SEQUENCE</scope>
    <source>
        <strain evidence="13">NBRC 107710</strain>
    </source>
</reference>
<evidence type="ECO:0000259" key="12">
    <source>
        <dbReference type="Pfam" id="PF21088"/>
    </source>
</evidence>
<reference evidence="16" key="2">
    <citation type="journal article" date="2019" name="Int. J. Syst. Evol. Microbiol.">
        <title>The Global Catalogue of Microorganisms (GCM) 10K type strain sequencing project: providing services to taxonomists for standard genome sequencing and annotation.</title>
        <authorList>
            <consortium name="The Broad Institute Genomics Platform"/>
            <consortium name="The Broad Institute Genome Sequencing Center for Infectious Disease"/>
            <person name="Wu L."/>
            <person name="Ma J."/>
        </authorList>
    </citation>
    <scope>NUCLEOTIDE SEQUENCE [LARGE SCALE GENOMIC DNA]</scope>
    <source>
        <strain evidence="16">NBRC 107710</strain>
    </source>
</reference>
<reference evidence="13" key="1">
    <citation type="journal article" date="2014" name="Int. J. Syst. Evol. Microbiol.">
        <title>Complete genome of a new Firmicutes species belonging to the dominant human colonic microbiota ('Ruminococcus bicirculans') reveals two chromosomes and a selective capacity to utilize plant glucans.</title>
        <authorList>
            <consortium name="NISC Comparative Sequencing Program"/>
            <person name="Wegmann U."/>
            <person name="Louis P."/>
            <person name="Goesmann A."/>
            <person name="Henrissat B."/>
            <person name="Duncan S.H."/>
            <person name="Flint H.J."/>
        </authorList>
    </citation>
    <scope>NUCLEOTIDE SEQUENCE</scope>
    <source>
        <strain evidence="13">NBRC 107710</strain>
    </source>
</reference>
<dbReference type="EMBL" id="JACIDN010000002">
    <property type="protein sequence ID" value="MBB3901915.1"/>
    <property type="molecule type" value="Genomic_DNA"/>
</dbReference>
<dbReference type="InterPro" id="IPR010920">
    <property type="entry name" value="LSM_dom_sf"/>
</dbReference>
<feature type="domain" description="Mechanosensitive ion channel transmembrane helices 2/3" evidence="12">
    <location>
        <begin position="563"/>
        <end position="600"/>
    </location>
</feature>
<evidence type="ECO:0000256" key="4">
    <source>
        <dbReference type="ARBA" id="ARBA00022692"/>
    </source>
</evidence>
<dbReference type="EMBL" id="BSPG01000004">
    <property type="protein sequence ID" value="GLS43295.1"/>
    <property type="molecule type" value="Genomic_DNA"/>
</dbReference>
<evidence type="ECO:0000313" key="14">
    <source>
        <dbReference type="EMBL" id="MBB3901915.1"/>
    </source>
</evidence>
<dbReference type="SUPFAM" id="SSF50182">
    <property type="entry name" value="Sm-like ribonucleoproteins"/>
    <property type="match status" value="1"/>
</dbReference>
<dbReference type="RefSeq" id="WP_183503208.1">
    <property type="nucleotide sequence ID" value="NZ_BSPG01000004.1"/>
</dbReference>
<keyword evidence="4 8" id="KW-0812">Transmembrane</keyword>
<evidence type="ECO:0000256" key="9">
    <source>
        <dbReference type="SAM" id="SignalP"/>
    </source>
</evidence>
<evidence type="ECO:0000313" key="13">
    <source>
        <dbReference type="EMBL" id="GLS43295.1"/>
    </source>
</evidence>
<feature type="transmembrane region" description="Helical" evidence="8">
    <location>
        <begin position="586"/>
        <end position="613"/>
    </location>
</feature>
<feature type="transmembrane region" description="Helical" evidence="8">
    <location>
        <begin position="228"/>
        <end position="248"/>
    </location>
</feature>
<feature type="transmembrane region" description="Helical" evidence="8">
    <location>
        <begin position="343"/>
        <end position="361"/>
    </location>
</feature>
<organism evidence="14 15">
    <name type="scientific">Methylobacterium brachythecii</name>
    <dbReference type="NCBI Taxonomy" id="1176177"/>
    <lineage>
        <taxon>Bacteria</taxon>
        <taxon>Pseudomonadati</taxon>
        <taxon>Pseudomonadota</taxon>
        <taxon>Alphaproteobacteria</taxon>
        <taxon>Hyphomicrobiales</taxon>
        <taxon>Methylobacteriaceae</taxon>
        <taxon>Methylobacterium</taxon>
    </lineage>
</organism>
<keyword evidence="3" id="KW-1003">Cell membrane</keyword>
<evidence type="ECO:0000259" key="11">
    <source>
        <dbReference type="Pfam" id="PF12607"/>
    </source>
</evidence>
<dbReference type="Pfam" id="PF21088">
    <property type="entry name" value="MS_channel_1st"/>
    <property type="match status" value="1"/>
</dbReference>
<dbReference type="Pfam" id="PF00924">
    <property type="entry name" value="MS_channel_2nd"/>
    <property type="match status" value="1"/>
</dbReference>
<feature type="transmembrane region" description="Helical" evidence="8">
    <location>
        <begin position="461"/>
        <end position="486"/>
    </location>
</feature>
<dbReference type="Proteomes" id="UP000517759">
    <property type="component" value="Unassembled WGS sequence"/>
</dbReference>
<dbReference type="GO" id="GO:0005886">
    <property type="term" value="C:plasma membrane"/>
    <property type="evidence" value="ECO:0007669"/>
    <property type="project" value="UniProtKB-SubCell"/>
</dbReference>
<evidence type="ECO:0000256" key="1">
    <source>
        <dbReference type="ARBA" id="ARBA00004651"/>
    </source>
</evidence>
<feature type="transmembrane region" description="Helical" evidence="8">
    <location>
        <begin position="555"/>
        <end position="574"/>
    </location>
</feature>
<dbReference type="Gene3D" id="3.30.70.100">
    <property type="match status" value="1"/>
</dbReference>
<proteinExistence type="inferred from homology"/>
<comment type="caution">
    <text evidence="14">The sequence shown here is derived from an EMBL/GenBank/DDBJ whole genome shotgun (WGS) entry which is preliminary data.</text>
</comment>
<dbReference type="InterPro" id="IPR049142">
    <property type="entry name" value="MS_channel_1st"/>
</dbReference>
<dbReference type="Pfam" id="PF12607">
    <property type="entry name" value="DUF3772"/>
    <property type="match status" value="1"/>
</dbReference>
<keyword evidence="6 8" id="KW-0472">Membrane</keyword>
<dbReference type="InterPro" id="IPR011066">
    <property type="entry name" value="MscS_channel_C_sf"/>
</dbReference>
<feature type="signal peptide" evidence="9">
    <location>
        <begin position="1"/>
        <end position="26"/>
    </location>
</feature>
<evidence type="ECO:0000256" key="7">
    <source>
        <dbReference type="SAM" id="Coils"/>
    </source>
</evidence>
<feature type="transmembrane region" description="Helical" evidence="8">
    <location>
        <begin position="309"/>
        <end position="337"/>
    </location>
</feature>
<dbReference type="GO" id="GO:0008381">
    <property type="term" value="F:mechanosensitive monoatomic ion channel activity"/>
    <property type="evidence" value="ECO:0007669"/>
    <property type="project" value="UniProtKB-ARBA"/>
</dbReference>
<sequence length="764" mass="81955">MTARSLNRLLLAFALLLGLTSWSDRAEAQQPDMRRSELRTAIGSLEAAIPSRSNDFKGLLVLRDRAEGLIAEARALRSESEATRDEVKQQAANGVAGADGLVAEAEAQFREDTRLARDAEAAWNTITELRRKLFSGHLFSYSLSPLSPTFWSELIQKGLPLIGDKMRTFAESWRSHVDENEATTDVVIMVIVAAGLLAGILILRRISHRLLARWRRFAVFSGVAPRRAAAIGALLELAFGTIPIPLALSLLAFVNEELDFAPPQFDGFLKTLVLAVVGVLLGSGILSAVMSPHDPRLRLVSVSQSAALVVYRTGTAMILVFATEIVFSSFAGIVHFMVILSEFSTVLMVLACITLMILGLAGLARADDDADATPAGIAVRGFVWLTPFAWIIAGFCLLCVIAGFTSLGAFVMGRFIVTAVLAAFAWLLLICIDALFVSAAEVAAAPRLQRLCRTLAVSPETLAIVSIGLSGLLRLMVLVALAFVLVGPWHLEYGEMNPFQDAFLGFNLSELRNLLGSAGFACLTFFVGVAGTRIATGWLDRQLLPQTRLDAGARYSIITVVGYGGLALTLILALGQLGVNPQSLTVIAGALSVGIGFGLQSIVSNFVSGLIVLAERPIRVGDLVTVKGEEGRVKRISVRSTLIATGDRTDLIVPNTDLITSIVRNKTLTDDTQRLRVPMVLDRDVDGQVLQDIVIGVARRHPNVAATPEPTILLVKLGETGLEYEARCFLVDGGASDATRSELNGVWLALFRKAGIKLAAPAVA</sequence>
<dbReference type="InterPro" id="IPR011014">
    <property type="entry name" value="MscS_channel_TM-2"/>
</dbReference>
<evidence type="ECO:0000256" key="6">
    <source>
        <dbReference type="ARBA" id="ARBA00023136"/>
    </source>
</evidence>
<comment type="subcellular location">
    <subcellularLocation>
        <location evidence="1">Cell membrane</location>
        <topology evidence="1">Multi-pass membrane protein</topology>
    </subcellularLocation>
</comment>
<feature type="transmembrane region" description="Helical" evidence="8">
    <location>
        <begin position="514"/>
        <end position="535"/>
    </location>
</feature>
<dbReference type="Proteomes" id="UP001156881">
    <property type="component" value="Unassembled WGS sequence"/>
</dbReference>
<evidence type="ECO:0000256" key="5">
    <source>
        <dbReference type="ARBA" id="ARBA00022989"/>
    </source>
</evidence>
<reference evidence="14 15" key="3">
    <citation type="submission" date="2020-08" db="EMBL/GenBank/DDBJ databases">
        <title>Genomic Encyclopedia of Type Strains, Phase IV (KMG-IV): sequencing the most valuable type-strain genomes for metagenomic binning, comparative biology and taxonomic classification.</title>
        <authorList>
            <person name="Goeker M."/>
        </authorList>
    </citation>
    <scope>NUCLEOTIDE SEQUENCE [LARGE SCALE GENOMIC DNA]</scope>
    <source>
        <strain evidence="14 15">DSM 24105</strain>
    </source>
</reference>
<evidence type="ECO:0000259" key="10">
    <source>
        <dbReference type="Pfam" id="PF00924"/>
    </source>
</evidence>
<keyword evidence="5 8" id="KW-1133">Transmembrane helix</keyword>
<dbReference type="InterPro" id="IPR052702">
    <property type="entry name" value="MscS-like_channel"/>
</dbReference>
<evidence type="ECO:0000256" key="3">
    <source>
        <dbReference type="ARBA" id="ARBA00022475"/>
    </source>
</evidence>
<dbReference type="Gene3D" id="1.10.287.1260">
    <property type="match status" value="1"/>
</dbReference>
<feature type="transmembrane region" description="Helical" evidence="8">
    <location>
        <begin position="382"/>
        <end position="404"/>
    </location>
</feature>
<feature type="coiled-coil region" evidence="7">
    <location>
        <begin position="59"/>
        <end position="122"/>
    </location>
</feature>
<evidence type="ECO:0000313" key="15">
    <source>
        <dbReference type="Proteomes" id="UP000517759"/>
    </source>
</evidence>
<name>A0A7W6AEN9_9HYPH</name>
<accession>A0A7W6AEN9</accession>
<keyword evidence="9" id="KW-0732">Signal</keyword>
<feature type="domain" description="DUF3772" evidence="11">
    <location>
        <begin position="115"/>
        <end position="156"/>
    </location>
</feature>
<dbReference type="PANTHER" id="PTHR30347:SF9">
    <property type="entry name" value="MINICONDUCTANCE MECHANOSENSITIVE CHANNEL MSCM"/>
    <property type="match status" value="1"/>
</dbReference>
<dbReference type="InterPro" id="IPR006685">
    <property type="entry name" value="MscS_channel_2nd"/>
</dbReference>
<keyword evidence="7" id="KW-0175">Coiled coil</keyword>
<dbReference type="SUPFAM" id="SSF82861">
    <property type="entry name" value="Mechanosensitive channel protein MscS (YggB), transmembrane region"/>
    <property type="match status" value="1"/>
</dbReference>
<dbReference type="InterPro" id="IPR023408">
    <property type="entry name" value="MscS_beta-dom_sf"/>
</dbReference>
<protein>
    <submittedName>
        <fullName evidence="13">Mechanosensitive ion channel protein MscS</fullName>
    </submittedName>
    <submittedName>
        <fullName evidence="14">Small-conductance mechanosensitive channel</fullName>
    </submittedName>
</protein>
<feature type="domain" description="Mechanosensitive ion channel MscS" evidence="10">
    <location>
        <begin position="602"/>
        <end position="666"/>
    </location>
</feature>
<feature type="transmembrane region" description="Helical" evidence="8">
    <location>
        <begin position="268"/>
        <end position="289"/>
    </location>
</feature>
<dbReference type="AlphaFoldDB" id="A0A7W6AEN9"/>
<feature type="transmembrane region" description="Helical" evidence="8">
    <location>
        <begin position="416"/>
        <end position="440"/>
    </location>
</feature>
<dbReference type="InterPro" id="IPR022249">
    <property type="entry name" value="DUF3772"/>
</dbReference>
<keyword evidence="16" id="KW-1185">Reference proteome</keyword>
<dbReference type="Gene3D" id="2.30.30.60">
    <property type="match status" value="1"/>
</dbReference>
<evidence type="ECO:0000313" key="16">
    <source>
        <dbReference type="Proteomes" id="UP001156881"/>
    </source>
</evidence>
<evidence type="ECO:0000256" key="8">
    <source>
        <dbReference type="SAM" id="Phobius"/>
    </source>
</evidence>
<dbReference type="PANTHER" id="PTHR30347">
    <property type="entry name" value="POTASSIUM CHANNEL RELATED"/>
    <property type="match status" value="1"/>
</dbReference>
<gene>
    <name evidence="13" type="ORF">GCM10007884_12800</name>
    <name evidence="14" type="ORF">GGR33_001401</name>
</gene>